<dbReference type="EMBL" id="KV417530">
    <property type="protein sequence ID" value="KZP23742.1"/>
    <property type="molecule type" value="Genomic_DNA"/>
</dbReference>
<protein>
    <submittedName>
        <fullName evidence="1">Uncharacterized protein</fullName>
    </submittedName>
</protein>
<sequence length="78" mass="8808">MLTKSVWGKYLIRPLTRWARQLVAVRVWVSDGLAGSGACQVARSSASNLRDDPRNIKSNRLVSFDVSMLYLRQRVTVS</sequence>
<dbReference type="Proteomes" id="UP000076532">
    <property type="component" value="Unassembled WGS sequence"/>
</dbReference>
<evidence type="ECO:0000313" key="2">
    <source>
        <dbReference type="Proteomes" id="UP000076532"/>
    </source>
</evidence>
<organism evidence="1 2">
    <name type="scientific">Athelia psychrophila</name>
    <dbReference type="NCBI Taxonomy" id="1759441"/>
    <lineage>
        <taxon>Eukaryota</taxon>
        <taxon>Fungi</taxon>
        <taxon>Dikarya</taxon>
        <taxon>Basidiomycota</taxon>
        <taxon>Agaricomycotina</taxon>
        <taxon>Agaricomycetes</taxon>
        <taxon>Agaricomycetidae</taxon>
        <taxon>Atheliales</taxon>
        <taxon>Atheliaceae</taxon>
        <taxon>Athelia</taxon>
    </lineage>
</organism>
<keyword evidence="2" id="KW-1185">Reference proteome</keyword>
<name>A0A166M8E4_9AGAM</name>
<dbReference type="AlphaFoldDB" id="A0A166M8E4"/>
<proteinExistence type="predicted"/>
<evidence type="ECO:0000313" key="1">
    <source>
        <dbReference type="EMBL" id="KZP23742.1"/>
    </source>
</evidence>
<accession>A0A166M8E4</accession>
<reference evidence="1 2" key="1">
    <citation type="journal article" date="2016" name="Mol. Biol. Evol.">
        <title>Comparative Genomics of Early-Diverging Mushroom-Forming Fungi Provides Insights into the Origins of Lignocellulose Decay Capabilities.</title>
        <authorList>
            <person name="Nagy L.G."/>
            <person name="Riley R."/>
            <person name="Tritt A."/>
            <person name="Adam C."/>
            <person name="Daum C."/>
            <person name="Floudas D."/>
            <person name="Sun H."/>
            <person name="Yadav J.S."/>
            <person name="Pangilinan J."/>
            <person name="Larsson K.H."/>
            <person name="Matsuura K."/>
            <person name="Barry K."/>
            <person name="Labutti K."/>
            <person name="Kuo R."/>
            <person name="Ohm R.A."/>
            <person name="Bhattacharya S.S."/>
            <person name="Shirouzu T."/>
            <person name="Yoshinaga Y."/>
            <person name="Martin F.M."/>
            <person name="Grigoriev I.V."/>
            <person name="Hibbett D.S."/>
        </authorList>
    </citation>
    <scope>NUCLEOTIDE SEQUENCE [LARGE SCALE GENOMIC DNA]</scope>
    <source>
        <strain evidence="1 2">CBS 109695</strain>
    </source>
</reference>
<gene>
    <name evidence="1" type="ORF">FIBSPDRAFT_444762</name>
</gene>